<name>A0ABD6ABI5_9EURY</name>
<protein>
    <recommendedName>
        <fullName evidence="3">Type IV pilin</fullName>
    </recommendedName>
</protein>
<dbReference type="InterPro" id="IPR055709">
    <property type="entry name" value="DUF7285"/>
</dbReference>
<evidence type="ECO:0000313" key="2">
    <source>
        <dbReference type="Proteomes" id="UP001596547"/>
    </source>
</evidence>
<dbReference type="RefSeq" id="WP_276302984.1">
    <property type="nucleotide sequence ID" value="NZ_CP119992.1"/>
</dbReference>
<dbReference type="AlphaFoldDB" id="A0ABD6ABI5"/>
<keyword evidence="2" id="KW-1185">Reference proteome</keyword>
<dbReference type="EMBL" id="JBHTBF010000002">
    <property type="protein sequence ID" value="MFC7317775.1"/>
    <property type="molecule type" value="Genomic_DNA"/>
</dbReference>
<proteinExistence type="predicted"/>
<sequence>MSRSSGRRAQVEPVAALVALVALSLAVSLYAGVAVESVAPDADDGGTAATAADRAVALVAPAGVATPADLPAVTDAAPAGYRLNATLSAGGERWHLGPAAPSTAPHATRPVSVRLSPGRVVPGTLSVVVWP</sequence>
<organism evidence="1 2">
    <name type="scientific">Halomarina halobia</name>
    <dbReference type="NCBI Taxonomy" id="3033386"/>
    <lineage>
        <taxon>Archaea</taxon>
        <taxon>Methanobacteriati</taxon>
        <taxon>Methanobacteriota</taxon>
        <taxon>Stenosarchaea group</taxon>
        <taxon>Halobacteria</taxon>
        <taxon>Halobacteriales</taxon>
        <taxon>Natronomonadaceae</taxon>
        <taxon>Halomarina</taxon>
    </lineage>
</organism>
<evidence type="ECO:0000313" key="1">
    <source>
        <dbReference type="EMBL" id="MFC7317775.1"/>
    </source>
</evidence>
<gene>
    <name evidence="1" type="ORF">ACFQPE_13400</name>
</gene>
<comment type="caution">
    <text evidence="1">The sequence shown here is derived from an EMBL/GenBank/DDBJ whole genome shotgun (WGS) entry which is preliminary data.</text>
</comment>
<dbReference type="Pfam" id="PF23956">
    <property type="entry name" value="DUF7285"/>
    <property type="match status" value="1"/>
</dbReference>
<dbReference type="Proteomes" id="UP001596547">
    <property type="component" value="Unassembled WGS sequence"/>
</dbReference>
<reference evidence="1 2" key="1">
    <citation type="journal article" date="2019" name="Int. J. Syst. Evol. Microbiol.">
        <title>The Global Catalogue of Microorganisms (GCM) 10K type strain sequencing project: providing services to taxonomists for standard genome sequencing and annotation.</title>
        <authorList>
            <consortium name="The Broad Institute Genomics Platform"/>
            <consortium name="The Broad Institute Genome Sequencing Center for Infectious Disease"/>
            <person name="Wu L."/>
            <person name="Ma J."/>
        </authorList>
    </citation>
    <scope>NUCLEOTIDE SEQUENCE [LARGE SCALE GENOMIC DNA]</scope>
    <source>
        <strain evidence="1 2">PSR21</strain>
    </source>
</reference>
<evidence type="ECO:0008006" key="3">
    <source>
        <dbReference type="Google" id="ProtNLM"/>
    </source>
</evidence>
<dbReference type="GeneID" id="79315542"/>
<accession>A0ABD6ABI5</accession>